<name>A0A4Q6XRV1_9SPHI</name>
<feature type="signal peptide" evidence="1">
    <location>
        <begin position="1"/>
        <end position="21"/>
    </location>
</feature>
<keyword evidence="1" id="KW-0732">Signal</keyword>
<comment type="caution">
    <text evidence="2">The sequence shown here is derived from an EMBL/GenBank/DDBJ whole genome shotgun (WGS) entry which is preliminary data.</text>
</comment>
<evidence type="ECO:0008006" key="4">
    <source>
        <dbReference type="Google" id="ProtNLM"/>
    </source>
</evidence>
<feature type="chain" id="PRO_5020565749" description="Lipoprotein" evidence="1">
    <location>
        <begin position="22"/>
        <end position="304"/>
    </location>
</feature>
<evidence type="ECO:0000313" key="2">
    <source>
        <dbReference type="EMBL" id="RZF62485.1"/>
    </source>
</evidence>
<accession>A0A4Q6XRV1</accession>
<reference evidence="2 3" key="1">
    <citation type="submission" date="2019-02" db="EMBL/GenBank/DDBJ databases">
        <authorList>
            <person name="Li Y."/>
        </authorList>
    </citation>
    <scope>NUCLEOTIDE SEQUENCE [LARGE SCALE GENOMIC DNA]</scope>
    <source>
        <strain evidence="2 3">30C10-4-7</strain>
    </source>
</reference>
<dbReference type="EMBL" id="SGIT01000001">
    <property type="protein sequence ID" value="RZF62485.1"/>
    <property type="molecule type" value="Genomic_DNA"/>
</dbReference>
<evidence type="ECO:0000256" key="1">
    <source>
        <dbReference type="SAM" id="SignalP"/>
    </source>
</evidence>
<proteinExistence type="predicted"/>
<keyword evidence="3" id="KW-1185">Reference proteome</keyword>
<dbReference type="Proteomes" id="UP000292855">
    <property type="component" value="Unassembled WGS sequence"/>
</dbReference>
<protein>
    <recommendedName>
        <fullName evidence="4">Lipoprotein</fullName>
    </recommendedName>
</protein>
<dbReference type="PROSITE" id="PS51257">
    <property type="entry name" value="PROKAR_LIPOPROTEIN"/>
    <property type="match status" value="1"/>
</dbReference>
<organism evidence="2 3">
    <name type="scientific">Sphingobacterium corticibacterium</name>
    <dbReference type="NCBI Taxonomy" id="2484746"/>
    <lineage>
        <taxon>Bacteria</taxon>
        <taxon>Pseudomonadati</taxon>
        <taxon>Bacteroidota</taxon>
        <taxon>Sphingobacteriia</taxon>
        <taxon>Sphingobacteriales</taxon>
        <taxon>Sphingobacteriaceae</taxon>
        <taxon>Sphingobacterium</taxon>
    </lineage>
</organism>
<gene>
    <name evidence="2" type="ORF">EWE74_06705</name>
</gene>
<sequence length="304" mass="34522">MYHFIKLLLGCSLLASLISCHSENFSILPDTDNSIAETRLNQNIQPLPSNAFVQKAYVEMRTDWFTRHKKETLSKAGYPNITEQFTNTPVKRFLEVIEMLSKDSGINVHFAAEKQGEAELRLLFVRSDQGFKDVGDYYQLNPNGSFVKIANRIDVEELKNNYKKGIKTVLDNTTGATYGETEFVHFDRETIREIKEEIAYQVARGTIAGITTKILSLADEETEERIVREKKDRILQRLTILFTYVDKNNQETDFETIDRERYLSTIAIQNEGLVKGLVAAKSRGGVSGLNRGKPIPPPLPRGDI</sequence>
<dbReference type="AlphaFoldDB" id="A0A4Q6XRV1"/>
<evidence type="ECO:0000313" key="3">
    <source>
        <dbReference type="Proteomes" id="UP000292855"/>
    </source>
</evidence>